<accession>A0A8H3WVF5</accession>
<organism evidence="8 9">
    <name type="scientific">Gigaspora margarita</name>
    <dbReference type="NCBI Taxonomy" id="4874"/>
    <lineage>
        <taxon>Eukaryota</taxon>
        <taxon>Fungi</taxon>
        <taxon>Fungi incertae sedis</taxon>
        <taxon>Mucoromycota</taxon>
        <taxon>Glomeromycotina</taxon>
        <taxon>Glomeromycetes</taxon>
        <taxon>Diversisporales</taxon>
        <taxon>Gigasporaceae</taxon>
        <taxon>Gigaspora</taxon>
    </lineage>
</organism>
<protein>
    <submittedName>
        <fullName evidence="8">FAD dependent oxidoreductase</fullName>
    </submittedName>
</protein>
<dbReference type="PANTHER" id="PTHR11530:SF11">
    <property type="entry name" value="D-ASPARTATE OXIDASE"/>
    <property type="match status" value="1"/>
</dbReference>
<dbReference type="PANTHER" id="PTHR11530">
    <property type="entry name" value="D-AMINO ACID OXIDASE"/>
    <property type="match status" value="1"/>
</dbReference>
<dbReference type="AlphaFoldDB" id="A0A8H3WVF5"/>
<dbReference type="GO" id="GO:0019478">
    <property type="term" value="P:D-amino acid catabolic process"/>
    <property type="evidence" value="ECO:0007669"/>
    <property type="project" value="TreeGrafter"/>
</dbReference>
<dbReference type="SUPFAM" id="SSF51971">
    <property type="entry name" value="Nucleotide-binding domain"/>
    <property type="match status" value="1"/>
</dbReference>
<name>A0A8H3WVF5_GIGMA</name>
<evidence type="ECO:0000313" key="9">
    <source>
        <dbReference type="Proteomes" id="UP000439903"/>
    </source>
</evidence>
<dbReference type="SUPFAM" id="SSF54373">
    <property type="entry name" value="FAD-linked reductases, C-terminal domain"/>
    <property type="match status" value="1"/>
</dbReference>
<comment type="similarity">
    <text evidence="2">Belongs to the DAMOX/DASOX family.</text>
</comment>
<gene>
    <name evidence="8" type="ORF">F8M41_017021</name>
    <name evidence="7" type="ORF">F8M41_017111</name>
</gene>
<evidence type="ECO:0000256" key="2">
    <source>
        <dbReference type="ARBA" id="ARBA00006730"/>
    </source>
</evidence>
<evidence type="ECO:0000313" key="7">
    <source>
        <dbReference type="EMBL" id="KAF0333062.1"/>
    </source>
</evidence>
<keyword evidence="9" id="KW-1185">Reference proteome</keyword>
<dbReference type="GO" id="GO:0071949">
    <property type="term" value="F:FAD binding"/>
    <property type="evidence" value="ECO:0007669"/>
    <property type="project" value="InterPro"/>
</dbReference>
<comment type="cofactor">
    <cofactor evidence="1">
        <name>FAD</name>
        <dbReference type="ChEBI" id="CHEBI:57692"/>
    </cofactor>
</comment>
<evidence type="ECO:0000256" key="1">
    <source>
        <dbReference type="ARBA" id="ARBA00001974"/>
    </source>
</evidence>
<evidence type="ECO:0000259" key="6">
    <source>
        <dbReference type="Pfam" id="PF01266"/>
    </source>
</evidence>
<comment type="caution">
    <text evidence="8">The sequence shown here is derived from an EMBL/GenBank/DDBJ whole genome shotgun (WGS) entry which is preliminary data.</text>
</comment>
<sequence>MDLNSEFDRETYNHLWKLAKTQQNETGIMTIDEFEYWERFPQNFSDPWFKTLCHEYRHLRKEELPNGVEFGITYKSVSINPQTYLKYLLNIFTLMGGTTQRAELSHLNECIKNETDIVINCSGVHSRTLKEKTDNKSVLTYVIPHDEEEVILGGTYEENNYSTDVDYDAAARIIQRCLAICPDLLPKDQAQLTIKGYGVGLRPCRKGGVRVDAEWITSEKISKKILIGHNYGHGGAGFESSYGAANHLIKVMKGMLNDL</sequence>
<dbReference type="EMBL" id="WTPW01003810">
    <property type="protein sequence ID" value="KAF0333081.1"/>
    <property type="molecule type" value="Genomic_DNA"/>
</dbReference>
<dbReference type="Pfam" id="PF01266">
    <property type="entry name" value="DAO"/>
    <property type="match status" value="1"/>
</dbReference>
<evidence type="ECO:0000313" key="8">
    <source>
        <dbReference type="EMBL" id="KAF0333081.1"/>
    </source>
</evidence>
<reference evidence="8 9" key="1">
    <citation type="journal article" date="2019" name="Environ. Microbiol.">
        <title>At the nexus of three kingdoms: the genome of the mycorrhizal fungus Gigaspora margarita provides insights into plant, endobacterial and fungal interactions.</title>
        <authorList>
            <person name="Venice F."/>
            <person name="Ghignone S."/>
            <person name="Salvioli di Fossalunga A."/>
            <person name="Amselem J."/>
            <person name="Novero M."/>
            <person name="Xianan X."/>
            <person name="Sedzielewska Toro K."/>
            <person name="Morin E."/>
            <person name="Lipzen A."/>
            <person name="Grigoriev I.V."/>
            <person name="Henrissat B."/>
            <person name="Martin F.M."/>
            <person name="Bonfante P."/>
        </authorList>
    </citation>
    <scope>NUCLEOTIDE SEQUENCE [LARGE SCALE GENOMIC DNA]</scope>
    <source>
        <strain evidence="8 9">BEG34</strain>
    </source>
</reference>
<feature type="domain" description="FAD dependent oxidoreductase" evidence="6">
    <location>
        <begin position="133"/>
        <end position="248"/>
    </location>
</feature>
<dbReference type="GO" id="GO:0003884">
    <property type="term" value="F:D-amino-acid oxidase activity"/>
    <property type="evidence" value="ECO:0007669"/>
    <property type="project" value="InterPro"/>
</dbReference>
<evidence type="ECO:0000256" key="4">
    <source>
        <dbReference type="ARBA" id="ARBA00022827"/>
    </source>
</evidence>
<evidence type="ECO:0000256" key="5">
    <source>
        <dbReference type="ARBA" id="ARBA00023002"/>
    </source>
</evidence>
<dbReference type="EMBL" id="WTPW01003864">
    <property type="protein sequence ID" value="KAF0333062.1"/>
    <property type="molecule type" value="Genomic_DNA"/>
</dbReference>
<keyword evidence="3" id="KW-0285">Flavoprotein</keyword>
<dbReference type="Proteomes" id="UP000439903">
    <property type="component" value="Unassembled WGS sequence"/>
</dbReference>
<dbReference type="InterPro" id="IPR023209">
    <property type="entry name" value="DAO"/>
</dbReference>
<dbReference type="Gene3D" id="3.30.9.10">
    <property type="entry name" value="D-Amino Acid Oxidase, subunit A, domain 2"/>
    <property type="match status" value="1"/>
</dbReference>
<proteinExistence type="inferred from homology"/>
<keyword evidence="4" id="KW-0274">FAD</keyword>
<keyword evidence="5" id="KW-0560">Oxidoreductase</keyword>
<dbReference type="GO" id="GO:0005737">
    <property type="term" value="C:cytoplasm"/>
    <property type="evidence" value="ECO:0007669"/>
    <property type="project" value="TreeGrafter"/>
</dbReference>
<dbReference type="OrthoDB" id="2015447at2759"/>
<evidence type="ECO:0000256" key="3">
    <source>
        <dbReference type="ARBA" id="ARBA00022630"/>
    </source>
</evidence>
<dbReference type="InterPro" id="IPR006076">
    <property type="entry name" value="FAD-dep_OxRdtase"/>
</dbReference>